<gene>
    <name evidence="3" type="ORF">Fmac_026795</name>
</gene>
<feature type="compositionally biased region" description="Basic and acidic residues" evidence="1">
    <location>
        <begin position="37"/>
        <end position="83"/>
    </location>
</feature>
<keyword evidence="2" id="KW-0812">Transmembrane</keyword>
<dbReference type="Proteomes" id="UP001603857">
    <property type="component" value="Unassembled WGS sequence"/>
</dbReference>
<dbReference type="AlphaFoldDB" id="A0ABD1LG28"/>
<name>A0ABD1LG28_9FABA</name>
<keyword evidence="2" id="KW-0472">Membrane</keyword>
<evidence type="ECO:0000256" key="1">
    <source>
        <dbReference type="SAM" id="MobiDB-lite"/>
    </source>
</evidence>
<comment type="caution">
    <text evidence="3">The sequence shown here is derived from an EMBL/GenBank/DDBJ whole genome shotgun (WGS) entry which is preliminary data.</text>
</comment>
<feature type="transmembrane region" description="Helical" evidence="2">
    <location>
        <begin position="12"/>
        <end position="34"/>
    </location>
</feature>
<evidence type="ECO:0000256" key="2">
    <source>
        <dbReference type="SAM" id="Phobius"/>
    </source>
</evidence>
<dbReference type="EMBL" id="JBGMDY010000009">
    <property type="protein sequence ID" value="KAL2322416.1"/>
    <property type="molecule type" value="Genomic_DNA"/>
</dbReference>
<organism evidence="3 4">
    <name type="scientific">Flemingia macrophylla</name>
    <dbReference type="NCBI Taxonomy" id="520843"/>
    <lineage>
        <taxon>Eukaryota</taxon>
        <taxon>Viridiplantae</taxon>
        <taxon>Streptophyta</taxon>
        <taxon>Embryophyta</taxon>
        <taxon>Tracheophyta</taxon>
        <taxon>Spermatophyta</taxon>
        <taxon>Magnoliopsida</taxon>
        <taxon>eudicotyledons</taxon>
        <taxon>Gunneridae</taxon>
        <taxon>Pentapetalae</taxon>
        <taxon>rosids</taxon>
        <taxon>fabids</taxon>
        <taxon>Fabales</taxon>
        <taxon>Fabaceae</taxon>
        <taxon>Papilionoideae</taxon>
        <taxon>50 kb inversion clade</taxon>
        <taxon>NPAAA clade</taxon>
        <taxon>indigoferoid/millettioid clade</taxon>
        <taxon>Phaseoleae</taxon>
        <taxon>Flemingia</taxon>
    </lineage>
</organism>
<keyword evidence="4" id="KW-1185">Reference proteome</keyword>
<reference evidence="3 4" key="1">
    <citation type="submission" date="2024-08" db="EMBL/GenBank/DDBJ databases">
        <title>Insights into the chromosomal genome structure of Flemingia macrophylla.</title>
        <authorList>
            <person name="Ding Y."/>
            <person name="Zhao Y."/>
            <person name="Bi W."/>
            <person name="Wu M."/>
            <person name="Zhao G."/>
            <person name="Gong Y."/>
            <person name="Li W."/>
            <person name="Zhang P."/>
        </authorList>
    </citation>
    <scope>NUCLEOTIDE SEQUENCE [LARGE SCALE GENOMIC DNA]</scope>
    <source>
        <strain evidence="3">DYQJB</strain>
        <tissue evidence="3">Leaf</tissue>
    </source>
</reference>
<protein>
    <submittedName>
        <fullName evidence="3">Uncharacterized protein</fullName>
    </submittedName>
</protein>
<proteinExistence type="predicted"/>
<keyword evidence="2" id="KW-1133">Transmembrane helix</keyword>
<feature type="region of interest" description="Disordered" evidence="1">
    <location>
        <begin position="33"/>
        <end position="83"/>
    </location>
</feature>
<sequence>MAEYQGSSSSSFLPILVLRTSLRIPSVTLALIATTSTKRDRDRRQQVEKGGNIERDHRVSHDSKEEDDKGFARKLERDRRHRV</sequence>
<evidence type="ECO:0000313" key="3">
    <source>
        <dbReference type="EMBL" id="KAL2322416.1"/>
    </source>
</evidence>
<accession>A0ABD1LG28</accession>
<evidence type="ECO:0000313" key="4">
    <source>
        <dbReference type="Proteomes" id="UP001603857"/>
    </source>
</evidence>